<sequence length="581" mass="63808">MIADTYPAKRFPANPITPQGARHLLEGRHPVIRLRSPDDSVLFELFGGASIPDWGLSPECVQLKEPPEDLIAGWRFIDQQSANEDGVRNLGVVNEAVEIKLPIVVHARNGIELRKVLNTLFGSLDPERTGTFSWWTPEFGYWYGPVRWFKPPREPVAISGDECTAETTIAVRIDGGFFRGLDDVAQFRFAYDEMRDDFEIDYAEDRNLGPNWPVRYFGQGGGYVFAGKGQARWRDDPNRRIGTEGRTFVAGPYRDFETETDYQVLEFQLGNMLEFGAADDGWVRKGRLANGDWNGYGTRIRVTGGSIQLSAFNNYHETPVETWGIFPPPLPGEFIRVEAGDPDANDGAGDPRIFRVKRGLIKASITTFKTRDDAGITPLGANFRGVGFGGHASAAWIGQGTPATLTHISAGDASVVTQSGVIPRLNIGTVERWDRYTLYGPGTFEIAAGPGSTQMVKFGPLLPNQIVRLNSDGSGRRVFDATQVPATAEELLEYREMLDELKDLAPLGNEETVTQAIASAYGVVPPQGNLHQLLQGWFTRPIPAKPSGLPAQEVNVAVSISGGNANSRIIAHGTPLARWPQ</sequence>
<gene>
    <name evidence="2" type="ORF">QYF68_26530</name>
</gene>
<name>A0ABT8HKR6_MYCAO</name>
<evidence type="ECO:0000313" key="2">
    <source>
        <dbReference type="EMBL" id="MDN4521350.1"/>
    </source>
</evidence>
<comment type="caution">
    <text evidence="2">The sequence shown here is derived from an EMBL/GenBank/DDBJ whole genome shotgun (WGS) entry which is preliminary data.</text>
</comment>
<dbReference type="EMBL" id="JAUHTC010000091">
    <property type="protein sequence ID" value="MDN4521350.1"/>
    <property type="molecule type" value="Genomic_DNA"/>
</dbReference>
<protein>
    <recommendedName>
        <fullName evidence="1">DUF7257 domain-containing protein</fullName>
    </recommendedName>
</protein>
<dbReference type="InterPro" id="IPR055681">
    <property type="entry name" value="DUF7257"/>
</dbReference>
<accession>A0ABT8HKR6</accession>
<evidence type="ECO:0000313" key="3">
    <source>
        <dbReference type="Proteomes" id="UP001172687"/>
    </source>
</evidence>
<evidence type="ECO:0000259" key="1">
    <source>
        <dbReference type="Pfam" id="PF23918"/>
    </source>
</evidence>
<proteinExistence type="predicted"/>
<dbReference type="Pfam" id="PF23918">
    <property type="entry name" value="DUF7257"/>
    <property type="match status" value="1"/>
</dbReference>
<dbReference type="RefSeq" id="WP_301161746.1">
    <property type="nucleotide sequence ID" value="NZ_JAUHTC010000091.1"/>
</dbReference>
<reference evidence="2" key="1">
    <citation type="submission" date="2023-07" db="EMBL/GenBank/DDBJ databases">
        <title>Degradation of tert-butanol by M. austroafricanum TBA100.</title>
        <authorList>
            <person name="Helbich S."/>
            <person name="Vainshtein Y."/>
        </authorList>
    </citation>
    <scope>NUCLEOTIDE SEQUENCE</scope>
    <source>
        <strain evidence="2">TBA100</strain>
    </source>
</reference>
<keyword evidence="3" id="KW-1185">Reference proteome</keyword>
<feature type="domain" description="DUF7257" evidence="1">
    <location>
        <begin position="171"/>
        <end position="414"/>
    </location>
</feature>
<organism evidence="2 3">
    <name type="scientific">Mycolicibacterium austroafricanum</name>
    <name type="common">Mycobacterium austroafricanum</name>
    <dbReference type="NCBI Taxonomy" id="39687"/>
    <lineage>
        <taxon>Bacteria</taxon>
        <taxon>Bacillati</taxon>
        <taxon>Actinomycetota</taxon>
        <taxon>Actinomycetes</taxon>
        <taxon>Mycobacteriales</taxon>
        <taxon>Mycobacteriaceae</taxon>
        <taxon>Mycolicibacterium</taxon>
    </lineage>
</organism>
<dbReference type="Proteomes" id="UP001172687">
    <property type="component" value="Unassembled WGS sequence"/>
</dbReference>